<organism evidence="2 3">
    <name type="scientific">Rhodocollybia butyracea</name>
    <dbReference type="NCBI Taxonomy" id="206335"/>
    <lineage>
        <taxon>Eukaryota</taxon>
        <taxon>Fungi</taxon>
        <taxon>Dikarya</taxon>
        <taxon>Basidiomycota</taxon>
        <taxon>Agaricomycotina</taxon>
        <taxon>Agaricomycetes</taxon>
        <taxon>Agaricomycetidae</taxon>
        <taxon>Agaricales</taxon>
        <taxon>Marasmiineae</taxon>
        <taxon>Omphalotaceae</taxon>
        <taxon>Rhodocollybia</taxon>
    </lineage>
</organism>
<accession>A0A9P5PCT9</accession>
<feature type="region of interest" description="Disordered" evidence="1">
    <location>
        <begin position="413"/>
        <end position="543"/>
    </location>
</feature>
<dbReference type="Proteomes" id="UP000772434">
    <property type="component" value="Unassembled WGS sequence"/>
</dbReference>
<evidence type="ECO:0000256" key="1">
    <source>
        <dbReference type="SAM" id="MobiDB-lite"/>
    </source>
</evidence>
<gene>
    <name evidence="2" type="ORF">BDP27DRAFT_1429410</name>
</gene>
<sequence>MPTPPLAPCTDNNNHDMAHKVTSPAPRKEKWKLETLPALKHGDRIGLTFGITGAAKKAASESKSKSPSKSPKELTNAALLAESSFDFLNLDLGYGKPSDQMFIFVLEPRSHIRDSKLPWVGYRGGFGRHSACSIYQLKSKVTNIKGLPQLRWETKEKPSDEDMFTHPPKDSSDRMLITPHIRLFGLVFIAVLISAVHAMPTPPPRVPLPSAPQVPPSVPQQGSTPELWFSRFQVIVFDSTWDLNNLPDLGKGDRKAVTNRLTDFCARVSAGSTHKNACPPNTKYRQLCRYLNADASKDVKDEGGEDSEDEGGGGGEVSLSNQMRIFVAQAEEGICSGELPCLKPEVTDINKLPPKLTKDAGTATKDTTRTMKQYEDKFEALQVEKLKDPVWWVNLKTSINIEQLDEKCHARERQIKRKSRSKLGPEWTKKAKMTDTEKAEDAAKKKAEKAAAQKEKDAQKEAQKEAARKGREAQKEAARKEKEAQKEAARKEKQAQKQAARKDREAQKAAEKREKAERKAAASLRPLQRAPRRMCDLCHRGGL</sequence>
<feature type="region of interest" description="Disordered" evidence="1">
    <location>
        <begin position="1"/>
        <end position="27"/>
    </location>
</feature>
<reference evidence="2" key="1">
    <citation type="submission" date="2020-11" db="EMBL/GenBank/DDBJ databases">
        <authorList>
            <consortium name="DOE Joint Genome Institute"/>
            <person name="Ahrendt S."/>
            <person name="Riley R."/>
            <person name="Andreopoulos W."/>
            <person name="Labutti K."/>
            <person name="Pangilinan J."/>
            <person name="Ruiz-Duenas F.J."/>
            <person name="Barrasa J.M."/>
            <person name="Sanchez-Garcia M."/>
            <person name="Camarero S."/>
            <person name="Miyauchi S."/>
            <person name="Serrano A."/>
            <person name="Linde D."/>
            <person name="Babiker R."/>
            <person name="Drula E."/>
            <person name="Ayuso-Fernandez I."/>
            <person name="Pacheco R."/>
            <person name="Padilla G."/>
            <person name="Ferreira P."/>
            <person name="Barriuso J."/>
            <person name="Kellner H."/>
            <person name="Castanera R."/>
            <person name="Alfaro M."/>
            <person name="Ramirez L."/>
            <person name="Pisabarro A.G."/>
            <person name="Kuo A."/>
            <person name="Tritt A."/>
            <person name="Lipzen A."/>
            <person name="He G."/>
            <person name="Yan M."/>
            <person name="Ng V."/>
            <person name="Cullen D."/>
            <person name="Martin F."/>
            <person name="Rosso M.-N."/>
            <person name="Henrissat B."/>
            <person name="Hibbett D."/>
            <person name="Martinez A.T."/>
            <person name="Grigoriev I.V."/>
        </authorList>
    </citation>
    <scope>NUCLEOTIDE SEQUENCE</scope>
    <source>
        <strain evidence="2">AH 40177</strain>
    </source>
</reference>
<dbReference type="EMBL" id="JADNRY010000218">
    <property type="protein sequence ID" value="KAF9060999.1"/>
    <property type="molecule type" value="Genomic_DNA"/>
</dbReference>
<feature type="compositionally biased region" description="Basic and acidic residues" evidence="1">
    <location>
        <begin position="533"/>
        <end position="543"/>
    </location>
</feature>
<keyword evidence="3" id="KW-1185">Reference proteome</keyword>
<feature type="compositionally biased region" description="Basic and acidic residues" evidence="1">
    <location>
        <begin position="427"/>
        <end position="520"/>
    </location>
</feature>
<comment type="caution">
    <text evidence="2">The sequence shown here is derived from an EMBL/GenBank/DDBJ whole genome shotgun (WGS) entry which is preliminary data.</text>
</comment>
<evidence type="ECO:0000313" key="2">
    <source>
        <dbReference type="EMBL" id="KAF9060999.1"/>
    </source>
</evidence>
<dbReference type="AlphaFoldDB" id="A0A9P5PCT9"/>
<proteinExistence type="predicted"/>
<name>A0A9P5PCT9_9AGAR</name>
<evidence type="ECO:0000313" key="3">
    <source>
        <dbReference type="Proteomes" id="UP000772434"/>
    </source>
</evidence>
<protein>
    <submittedName>
        <fullName evidence="2">Uncharacterized protein</fullName>
    </submittedName>
</protein>
<feature type="region of interest" description="Disordered" evidence="1">
    <location>
        <begin position="298"/>
        <end position="318"/>
    </location>
</feature>